<accession>A0A646KDX0</accession>
<protein>
    <submittedName>
        <fullName evidence="4">TetR/AcrR family transcriptional regulator</fullName>
    </submittedName>
</protein>
<dbReference type="OrthoDB" id="4726108at2"/>
<dbReference type="PRINTS" id="PR00455">
    <property type="entry name" value="HTHTETR"/>
</dbReference>
<name>A0A646KDX0_STRJU</name>
<dbReference type="InterPro" id="IPR036271">
    <property type="entry name" value="Tet_transcr_reg_TetR-rel_C_sf"/>
</dbReference>
<feature type="domain" description="HTH tetR-type" evidence="3">
    <location>
        <begin position="8"/>
        <end position="68"/>
    </location>
</feature>
<keyword evidence="1 2" id="KW-0238">DNA-binding</keyword>
<gene>
    <name evidence="4" type="ORF">FF041_09635</name>
</gene>
<proteinExistence type="predicted"/>
<dbReference type="EMBL" id="VCLA01000078">
    <property type="protein sequence ID" value="MQT00479.1"/>
    <property type="molecule type" value="Genomic_DNA"/>
</dbReference>
<sequence length="201" mass="22176">MPASNSADSTRDRIVDAAKTEFSRYGIAGARMDRIAKQARTSKERVYAHFRSKEALYTFVAGRELALITEATRMDPTDLPGYAGRLFDYFTEHPERFRMIGWGRLELNDATAADDEPTRAAGARKVEQLRRAQQAGHLDPAWDPVHVLALVNQIATTWIAQTEMADIARQAGGATDATRRAAVVRAVQQIFPPAGTALDGF</sequence>
<evidence type="ECO:0000256" key="2">
    <source>
        <dbReference type="PROSITE-ProRule" id="PRU00335"/>
    </source>
</evidence>
<evidence type="ECO:0000259" key="3">
    <source>
        <dbReference type="PROSITE" id="PS50977"/>
    </source>
</evidence>
<evidence type="ECO:0000313" key="5">
    <source>
        <dbReference type="Proteomes" id="UP000419138"/>
    </source>
</evidence>
<dbReference type="InterPro" id="IPR001647">
    <property type="entry name" value="HTH_TetR"/>
</dbReference>
<dbReference type="RefSeq" id="WP_153522006.1">
    <property type="nucleotide sequence ID" value="NZ_JBEPDZ010000066.1"/>
</dbReference>
<dbReference type="SUPFAM" id="SSF48498">
    <property type="entry name" value="Tetracyclin repressor-like, C-terminal domain"/>
    <property type="match status" value="1"/>
</dbReference>
<comment type="caution">
    <text evidence="4">The sequence shown here is derived from an EMBL/GenBank/DDBJ whole genome shotgun (WGS) entry which is preliminary data.</text>
</comment>
<evidence type="ECO:0000256" key="1">
    <source>
        <dbReference type="ARBA" id="ARBA00023125"/>
    </source>
</evidence>
<dbReference type="Pfam" id="PF00440">
    <property type="entry name" value="TetR_N"/>
    <property type="match status" value="1"/>
</dbReference>
<dbReference type="PROSITE" id="PS50977">
    <property type="entry name" value="HTH_TETR_2"/>
    <property type="match status" value="1"/>
</dbReference>
<dbReference type="GO" id="GO:0006355">
    <property type="term" value="P:regulation of DNA-templated transcription"/>
    <property type="evidence" value="ECO:0007669"/>
    <property type="project" value="UniProtKB-ARBA"/>
</dbReference>
<dbReference type="Proteomes" id="UP000419138">
    <property type="component" value="Unassembled WGS sequence"/>
</dbReference>
<dbReference type="InterPro" id="IPR050109">
    <property type="entry name" value="HTH-type_TetR-like_transc_reg"/>
</dbReference>
<evidence type="ECO:0000313" key="4">
    <source>
        <dbReference type="EMBL" id="MQT00479.1"/>
    </source>
</evidence>
<dbReference type="PANTHER" id="PTHR30328:SF54">
    <property type="entry name" value="HTH-TYPE TRANSCRIPTIONAL REPRESSOR SCO4008"/>
    <property type="match status" value="1"/>
</dbReference>
<dbReference type="PANTHER" id="PTHR30328">
    <property type="entry name" value="TRANSCRIPTIONAL REPRESSOR"/>
    <property type="match status" value="1"/>
</dbReference>
<organism evidence="4 5">
    <name type="scientific">Streptomyces jumonjinensis</name>
    <dbReference type="NCBI Taxonomy" id="1945"/>
    <lineage>
        <taxon>Bacteria</taxon>
        <taxon>Bacillati</taxon>
        <taxon>Actinomycetota</taxon>
        <taxon>Actinomycetes</taxon>
        <taxon>Kitasatosporales</taxon>
        <taxon>Streptomycetaceae</taxon>
        <taxon>Streptomyces</taxon>
    </lineage>
</organism>
<dbReference type="Pfam" id="PF17926">
    <property type="entry name" value="TetR_C_21"/>
    <property type="match status" value="1"/>
</dbReference>
<dbReference type="GO" id="GO:0003677">
    <property type="term" value="F:DNA binding"/>
    <property type="evidence" value="ECO:0007669"/>
    <property type="project" value="UniProtKB-UniRule"/>
</dbReference>
<keyword evidence="5" id="KW-1185">Reference proteome</keyword>
<feature type="DNA-binding region" description="H-T-H motif" evidence="2">
    <location>
        <begin position="31"/>
        <end position="50"/>
    </location>
</feature>
<dbReference type="Gene3D" id="1.10.357.10">
    <property type="entry name" value="Tetracycline Repressor, domain 2"/>
    <property type="match status" value="1"/>
</dbReference>
<dbReference type="AlphaFoldDB" id="A0A646KDX0"/>
<reference evidence="4 5" key="1">
    <citation type="submission" date="2019-05" db="EMBL/GenBank/DDBJ databases">
        <title>Comparative genomics and metabolomics analyses of clavulanic acid producing Streptomyces species provides insight into specialized metabolism and evolution of beta-lactam biosynthetic gene clusters.</title>
        <authorList>
            <person name="Moore M.A."/>
            <person name="Cruz-Morales P."/>
            <person name="Barona Gomez F."/>
            <person name="Kapil T."/>
        </authorList>
    </citation>
    <scope>NUCLEOTIDE SEQUENCE [LARGE SCALE GENOMIC DNA]</scope>
    <source>
        <strain evidence="4 5">NRRL 5741</strain>
    </source>
</reference>
<dbReference type="InterPro" id="IPR041467">
    <property type="entry name" value="Sco4008_C"/>
</dbReference>
<dbReference type="InterPro" id="IPR009057">
    <property type="entry name" value="Homeodomain-like_sf"/>
</dbReference>
<dbReference type="SUPFAM" id="SSF46689">
    <property type="entry name" value="Homeodomain-like"/>
    <property type="match status" value="1"/>
</dbReference>